<accession>A0A8S5MDT3</accession>
<reference evidence="1" key="1">
    <citation type="journal article" date="2021" name="Proc. Natl. Acad. Sci. U.S.A.">
        <title>A Catalog of Tens of Thousands of Viruses from Human Metagenomes Reveals Hidden Associations with Chronic Diseases.</title>
        <authorList>
            <person name="Tisza M.J."/>
            <person name="Buck C.B."/>
        </authorList>
    </citation>
    <scope>NUCLEOTIDE SEQUENCE</scope>
    <source>
        <strain evidence="1">CtYh54</strain>
    </source>
</reference>
<sequence length="69" mass="7853">MELTWAFHPFAGLVKFLSFTDFLPNALSDLRTSHWNLTDFGTTDYCHEGLTIYGLESFLPDSSTFNDSL</sequence>
<evidence type="ECO:0000313" key="1">
    <source>
        <dbReference type="EMBL" id="DAD80485.1"/>
    </source>
</evidence>
<organism evidence="1">
    <name type="scientific">Siphoviridae sp. ctYh54</name>
    <dbReference type="NCBI Taxonomy" id="2826379"/>
    <lineage>
        <taxon>Viruses</taxon>
        <taxon>Duplodnaviria</taxon>
        <taxon>Heunggongvirae</taxon>
        <taxon>Uroviricota</taxon>
        <taxon>Caudoviricetes</taxon>
    </lineage>
</organism>
<name>A0A8S5MDT3_9CAUD</name>
<protein>
    <submittedName>
        <fullName evidence="1">Uncharacterized protein</fullName>
    </submittedName>
</protein>
<dbReference type="EMBL" id="BK014884">
    <property type="protein sequence ID" value="DAD80485.1"/>
    <property type="molecule type" value="Genomic_DNA"/>
</dbReference>
<proteinExistence type="predicted"/>